<gene>
    <name evidence="1" type="ORF">T440DRAFT_139479</name>
</gene>
<name>A0A6A7B134_9PLEO</name>
<protein>
    <submittedName>
        <fullName evidence="1">Uncharacterized protein</fullName>
    </submittedName>
</protein>
<proteinExistence type="predicted"/>
<dbReference type="AlphaFoldDB" id="A0A6A7B134"/>
<sequence>MMLRTDPQRLCMPRRAPFRFRFRPGTRGRRGPRYFLISISRHPESAHLSPRACRHLRSFQQTRLFHAFSALLSPPQKARKPLVQGFCSPTRILIGLSAPSVDASTTFWSRPTQTQ</sequence>
<reference evidence="1" key="1">
    <citation type="submission" date="2020-01" db="EMBL/GenBank/DDBJ databases">
        <authorList>
            <consortium name="DOE Joint Genome Institute"/>
            <person name="Haridas S."/>
            <person name="Albert R."/>
            <person name="Binder M."/>
            <person name="Bloem J."/>
            <person name="Labutti K."/>
            <person name="Salamov A."/>
            <person name="Andreopoulos B."/>
            <person name="Baker S.E."/>
            <person name="Barry K."/>
            <person name="Bills G."/>
            <person name="Bluhm B.H."/>
            <person name="Cannon C."/>
            <person name="Castanera R."/>
            <person name="Culley D.E."/>
            <person name="Daum C."/>
            <person name="Ezra D."/>
            <person name="Gonzalez J.B."/>
            <person name="Henrissat B."/>
            <person name="Kuo A."/>
            <person name="Liang C."/>
            <person name="Lipzen A."/>
            <person name="Lutzoni F."/>
            <person name="Magnuson J."/>
            <person name="Mondo S."/>
            <person name="Nolan M."/>
            <person name="Ohm R."/>
            <person name="Pangilinan J."/>
            <person name="Park H.-J."/>
            <person name="Ramirez L."/>
            <person name="Alfaro M."/>
            <person name="Sun H."/>
            <person name="Tritt A."/>
            <person name="Yoshinaga Y."/>
            <person name="Zwiers L.-H."/>
            <person name="Turgeon B.G."/>
            <person name="Goodwin S.B."/>
            <person name="Spatafora J.W."/>
            <person name="Crous P.W."/>
            <person name="Grigoriev I.V."/>
        </authorList>
    </citation>
    <scope>NUCLEOTIDE SEQUENCE</scope>
    <source>
        <strain evidence="1">IPT5</strain>
    </source>
</reference>
<dbReference type="Proteomes" id="UP000799423">
    <property type="component" value="Unassembled WGS sequence"/>
</dbReference>
<dbReference type="EMBL" id="MU006313">
    <property type="protein sequence ID" value="KAF2849190.1"/>
    <property type="molecule type" value="Genomic_DNA"/>
</dbReference>
<organism evidence="1 2">
    <name type="scientific">Plenodomus tracheiphilus IPT5</name>
    <dbReference type="NCBI Taxonomy" id="1408161"/>
    <lineage>
        <taxon>Eukaryota</taxon>
        <taxon>Fungi</taxon>
        <taxon>Dikarya</taxon>
        <taxon>Ascomycota</taxon>
        <taxon>Pezizomycotina</taxon>
        <taxon>Dothideomycetes</taxon>
        <taxon>Pleosporomycetidae</taxon>
        <taxon>Pleosporales</taxon>
        <taxon>Pleosporineae</taxon>
        <taxon>Leptosphaeriaceae</taxon>
        <taxon>Plenodomus</taxon>
    </lineage>
</organism>
<accession>A0A6A7B134</accession>
<evidence type="ECO:0000313" key="2">
    <source>
        <dbReference type="Proteomes" id="UP000799423"/>
    </source>
</evidence>
<keyword evidence="2" id="KW-1185">Reference proteome</keyword>
<evidence type="ECO:0000313" key="1">
    <source>
        <dbReference type="EMBL" id="KAF2849190.1"/>
    </source>
</evidence>